<dbReference type="HOGENOM" id="CLU_2073442_0_0_1"/>
<reference evidence="1 2" key="1">
    <citation type="submission" date="2014-04" db="EMBL/GenBank/DDBJ databases">
        <authorList>
            <consortium name="DOE Joint Genome Institute"/>
            <person name="Kuo A."/>
            <person name="Gay G."/>
            <person name="Dore J."/>
            <person name="Kohler A."/>
            <person name="Nagy L.G."/>
            <person name="Floudas D."/>
            <person name="Copeland A."/>
            <person name="Barry K.W."/>
            <person name="Cichocki N."/>
            <person name="Veneault-Fourrey C."/>
            <person name="LaButti K."/>
            <person name="Lindquist E.A."/>
            <person name="Lipzen A."/>
            <person name="Lundell T."/>
            <person name="Morin E."/>
            <person name="Murat C."/>
            <person name="Sun H."/>
            <person name="Tunlid A."/>
            <person name="Henrissat B."/>
            <person name="Grigoriev I.V."/>
            <person name="Hibbett D.S."/>
            <person name="Martin F."/>
            <person name="Nordberg H.P."/>
            <person name="Cantor M.N."/>
            <person name="Hua S.X."/>
        </authorList>
    </citation>
    <scope>NUCLEOTIDE SEQUENCE [LARGE SCALE GENOMIC DNA]</scope>
    <source>
        <strain evidence="2">h7</strain>
    </source>
</reference>
<dbReference type="AlphaFoldDB" id="A0A0C3CX66"/>
<gene>
    <name evidence="1" type="ORF">M413DRAFT_231500</name>
</gene>
<dbReference type="EMBL" id="KN831769">
    <property type="protein sequence ID" value="KIM48446.1"/>
    <property type="molecule type" value="Genomic_DNA"/>
</dbReference>
<dbReference type="Proteomes" id="UP000053424">
    <property type="component" value="Unassembled WGS sequence"/>
</dbReference>
<organism evidence="1 2">
    <name type="scientific">Hebeloma cylindrosporum</name>
    <dbReference type="NCBI Taxonomy" id="76867"/>
    <lineage>
        <taxon>Eukaryota</taxon>
        <taxon>Fungi</taxon>
        <taxon>Dikarya</taxon>
        <taxon>Basidiomycota</taxon>
        <taxon>Agaricomycotina</taxon>
        <taxon>Agaricomycetes</taxon>
        <taxon>Agaricomycetidae</taxon>
        <taxon>Agaricales</taxon>
        <taxon>Agaricineae</taxon>
        <taxon>Hymenogastraceae</taxon>
        <taxon>Hebeloma</taxon>
    </lineage>
</organism>
<protein>
    <submittedName>
        <fullName evidence="1">Uncharacterized protein</fullName>
    </submittedName>
</protein>
<proteinExistence type="predicted"/>
<sequence length="118" mass="13080">MLGEDDLCDSQLRGSRFMQGISSDVEGRLPTGGLSLRKRVLSSPFSFSWHSSHFLLFMNFSAVKSLKFPLPFCVLSFSLSAAEHRKVPNCRSLPAKSRHCSKLLLVAAQTILQAIKNP</sequence>
<keyword evidence="2" id="KW-1185">Reference proteome</keyword>
<evidence type="ECO:0000313" key="2">
    <source>
        <dbReference type="Proteomes" id="UP000053424"/>
    </source>
</evidence>
<evidence type="ECO:0000313" key="1">
    <source>
        <dbReference type="EMBL" id="KIM48446.1"/>
    </source>
</evidence>
<name>A0A0C3CX66_HEBCY</name>
<accession>A0A0C3CX66</accession>
<reference evidence="2" key="2">
    <citation type="submission" date="2015-01" db="EMBL/GenBank/DDBJ databases">
        <title>Evolutionary Origins and Diversification of the Mycorrhizal Mutualists.</title>
        <authorList>
            <consortium name="DOE Joint Genome Institute"/>
            <consortium name="Mycorrhizal Genomics Consortium"/>
            <person name="Kohler A."/>
            <person name="Kuo A."/>
            <person name="Nagy L.G."/>
            <person name="Floudas D."/>
            <person name="Copeland A."/>
            <person name="Barry K.W."/>
            <person name="Cichocki N."/>
            <person name="Veneault-Fourrey C."/>
            <person name="LaButti K."/>
            <person name="Lindquist E.A."/>
            <person name="Lipzen A."/>
            <person name="Lundell T."/>
            <person name="Morin E."/>
            <person name="Murat C."/>
            <person name="Riley R."/>
            <person name="Ohm R."/>
            <person name="Sun H."/>
            <person name="Tunlid A."/>
            <person name="Henrissat B."/>
            <person name="Grigoriev I.V."/>
            <person name="Hibbett D.S."/>
            <person name="Martin F."/>
        </authorList>
    </citation>
    <scope>NUCLEOTIDE SEQUENCE [LARGE SCALE GENOMIC DNA]</scope>
    <source>
        <strain evidence="2">h7</strain>
    </source>
</reference>